<name>A0A6D2IIZ1_9BRAS</name>
<comment type="caution">
    <text evidence="1">The sequence shown here is derived from an EMBL/GenBank/DDBJ whole genome shotgun (WGS) entry which is preliminary data.</text>
</comment>
<dbReference type="AlphaFoldDB" id="A0A6D2IIZ1"/>
<organism evidence="1 2">
    <name type="scientific">Microthlaspi erraticum</name>
    <dbReference type="NCBI Taxonomy" id="1685480"/>
    <lineage>
        <taxon>Eukaryota</taxon>
        <taxon>Viridiplantae</taxon>
        <taxon>Streptophyta</taxon>
        <taxon>Embryophyta</taxon>
        <taxon>Tracheophyta</taxon>
        <taxon>Spermatophyta</taxon>
        <taxon>Magnoliopsida</taxon>
        <taxon>eudicotyledons</taxon>
        <taxon>Gunneridae</taxon>
        <taxon>Pentapetalae</taxon>
        <taxon>rosids</taxon>
        <taxon>malvids</taxon>
        <taxon>Brassicales</taxon>
        <taxon>Brassicaceae</taxon>
        <taxon>Coluteocarpeae</taxon>
        <taxon>Microthlaspi</taxon>
    </lineage>
</organism>
<reference evidence="1" key="1">
    <citation type="submission" date="2020-01" db="EMBL/GenBank/DDBJ databases">
        <authorList>
            <person name="Mishra B."/>
        </authorList>
    </citation>
    <scope>NUCLEOTIDE SEQUENCE [LARGE SCALE GENOMIC DNA]</scope>
</reference>
<keyword evidence="2" id="KW-1185">Reference proteome</keyword>
<sequence length="119" mass="13902">MAYAGGQYQQPEQYAPIVPLGLQSQISGFETMMHGNKNDNNVMMMTYEREQYQYQQPQEYAPIVPTPLQSQDLGYENNNNVMTMTNGGEQYQYQQPQAHSNMHRLFLLLFKAKIMDLRR</sequence>
<evidence type="ECO:0000313" key="1">
    <source>
        <dbReference type="EMBL" id="CAA7028863.1"/>
    </source>
</evidence>
<dbReference type="Proteomes" id="UP000467841">
    <property type="component" value="Unassembled WGS sequence"/>
</dbReference>
<proteinExistence type="predicted"/>
<accession>A0A6D2IIZ1</accession>
<evidence type="ECO:0000313" key="2">
    <source>
        <dbReference type="Proteomes" id="UP000467841"/>
    </source>
</evidence>
<protein>
    <submittedName>
        <fullName evidence="1">Uncharacterized protein</fullName>
    </submittedName>
</protein>
<dbReference type="EMBL" id="CACVBM020001074">
    <property type="protein sequence ID" value="CAA7028863.1"/>
    <property type="molecule type" value="Genomic_DNA"/>
</dbReference>
<gene>
    <name evidence="1" type="ORF">MERR_LOCUS16098</name>
</gene>